<dbReference type="Proteomes" id="UP001346869">
    <property type="component" value="Unassembled WGS sequence"/>
</dbReference>
<reference evidence="2 3" key="1">
    <citation type="journal article" date="2023" name="Genes (Basel)">
        <title>Chromosome-Level Genome Assembly and Circadian Gene Repertoire of the Patagonia Blennie Eleginops maclovinus-The Closest Ancestral Proxy of Antarctic Cryonotothenioids.</title>
        <authorList>
            <person name="Cheng C.C."/>
            <person name="Rivera-Colon A.G."/>
            <person name="Minhas B.F."/>
            <person name="Wilson L."/>
            <person name="Rayamajhi N."/>
            <person name="Vargas-Chacoff L."/>
            <person name="Catchen J.M."/>
        </authorList>
    </citation>
    <scope>NUCLEOTIDE SEQUENCE [LARGE SCALE GENOMIC DNA]</scope>
    <source>
        <strain evidence="2">JMC-PN-2008</strain>
    </source>
</reference>
<sequence>MLHAGAAEGDATGQAQGAAALELLENGHEATQNQEPFRTPDCRSQASKRSNVSSASSAAIKARASQKLHWPS</sequence>
<accession>A0AAN8AFQ2</accession>
<reference evidence="2 3" key="2">
    <citation type="journal article" date="2023" name="Mol. Biol. Evol.">
        <title>Genomics of Secondarily Temperate Adaptation in the Only Non-Antarctic Icefish.</title>
        <authorList>
            <person name="Rivera-Colon A.G."/>
            <person name="Rayamajhi N."/>
            <person name="Minhas B.F."/>
            <person name="Madrigal G."/>
            <person name="Bilyk K.T."/>
            <person name="Yoon V."/>
            <person name="Hune M."/>
            <person name="Gregory S."/>
            <person name="Cheng C.H.C."/>
            <person name="Catchen J.M."/>
        </authorList>
    </citation>
    <scope>NUCLEOTIDE SEQUENCE [LARGE SCALE GENOMIC DNA]</scope>
    <source>
        <strain evidence="2">JMC-PN-2008</strain>
    </source>
</reference>
<evidence type="ECO:0000313" key="2">
    <source>
        <dbReference type="EMBL" id="KAK5853508.1"/>
    </source>
</evidence>
<keyword evidence="3" id="KW-1185">Reference proteome</keyword>
<proteinExistence type="predicted"/>
<name>A0AAN8AFQ2_ELEMC</name>
<organism evidence="2 3">
    <name type="scientific">Eleginops maclovinus</name>
    <name type="common">Patagonian blennie</name>
    <name type="synonym">Eleginus maclovinus</name>
    <dbReference type="NCBI Taxonomy" id="56733"/>
    <lineage>
        <taxon>Eukaryota</taxon>
        <taxon>Metazoa</taxon>
        <taxon>Chordata</taxon>
        <taxon>Craniata</taxon>
        <taxon>Vertebrata</taxon>
        <taxon>Euteleostomi</taxon>
        <taxon>Actinopterygii</taxon>
        <taxon>Neopterygii</taxon>
        <taxon>Teleostei</taxon>
        <taxon>Neoteleostei</taxon>
        <taxon>Acanthomorphata</taxon>
        <taxon>Eupercaria</taxon>
        <taxon>Perciformes</taxon>
        <taxon>Notothenioidei</taxon>
        <taxon>Eleginopidae</taxon>
        <taxon>Eleginops</taxon>
    </lineage>
</organism>
<dbReference type="EMBL" id="JAUZQC010000019">
    <property type="protein sequence ID" value="KAK5853508.1"/>
    <property type="molecule type" value="Genomic_DNA"/>
</dbReference>
<evidence type="ECO:0000256" key="1">
    <source>
        <dbReference type="SAM" id="MobiDB-lite"/>
    </source>
</evidence>
<evidence type="ECO:0000313" key="3">
    <source>
        <dbReference type="Proteomes" id="UP001346869"/>
    </source>
</evidence>
<feature type="compositionally biased region" description="Low complexity" evidence="1">
    <location>
        <begin position="1"/>
        <end position="24"/>
    </location>
</feature>
<feature type="compositionally biased region" description="Low complexity" evidence="1">
    <location>
        <begin position="43"/>
        <end position="72"/>
    </location>
</feature>
<comment type="caution">
    <text evidence="2">The sequence shown here is derived from an EMBL/GenBank/DDBJ whole genome shotgun (WGS) entry which is preliminary data.</text>
</comment>
<dbReference type="AlphaFoldDB" id="A0AAN8AFQ2"/>
<feature type="region of interest" description="Disordered" evidence="1">
    <location>
        <begin position="1"/>
        <end position="72"/>
    </location>
</feature>
<gene>
    <name evidence="2" type="ORF">PBY51_014654</name>
</gene>
<protein>
    <submittedName>
        <fullName evidence="2">Uncharacterized protein</fullName>
    </submittedName>
</protein>